<organism evidence="5 6">
    <name type="scientific">Persicimonas caeni</name>
    <dbReference type="NCBI Taxonomy" id="2292766"/>
    <lineage>
        <taxon>Bacteria</taxon>
        <taxon>Deltaproteobacteria</taxon>
        <taxon>Bradymonadales</taxon>
        <taxon>Bradymonadaceae</taxon>
        <taxon>Persicimonas</taxon>
    </lineage>
</organism>
<dbReference type="GO" id="GO:0016705">
    <property type="term" value="F:oxidoreductase activity, acting on paired donors, with incorporation or reduction of molecular oxygen"/>
    <property type="evidence" value="ECO:0007669"/>
    <property type="project" value="InterPro"/>
</dbReference>
<keyword evidence="3 4" id="KW-0479">Metal-binding</keyword>
<dbReference type="EMBL" id="CP041186">
    <property type="protein sequence ID" value="QDG50727.1"/>
    <property type="molecule type" value="Genomic_DNA"/>
</dbReference>
<evidence type="ECO:0000256" key="2">
    <source>
        <dbReference type="ARBA" id="ARBA00010617"/>
    </source>
</evidence>
<evidence type="ECO:0000256" key="4">
    <source>
        <dbReference type="RuleBase" id="RU000461"/>
    </source>
</evidence>
<comment type="similarity">
    <text evidence="2 4">Belongs to the cytochrome P450 family.</text>
</comment>
<dbReference type="InterPro" id="IPR001128">
    <property type="entry name" value="Cyt_P450"/>
</dbReference>
<dbReference type="GO" id="GO:0020037">
    <property type="term" value="F:heme binding"/>
    <property type="evidence" value="ECO:0007669"/>
    <property type="project" value="InterPro"/>
</dbReference>
<sequence length="442" mass="50412">MPMPPSPSMSPREQTFGWMTRPYELLARCRQEVGDVFTIDFRGHGQYVLFSDPEHIHQILTGDPAVFHAANGLLEPFLGAHSLLLLEEERHKRERRLMMPHFSRRQIHGWGDQIEEVADRMIDGWRVGEEMPMRETAQSVALGLIDRLVFGLDGEANHDRHDALHRCFDEILSHPHFNIALIGQFGERLAGSPAWQQLQESLAEMDRLVREEIAERRATGRRGDDIMSLLMDAEYEDGESLSDDELRDELVTLLATGHETTATSLAWAVHWVWSHPPVLERLRAELATLGPDASPSQIAELDYLQSVVLETLRINPVVPIIARELQEPVQIAGYELPAGVTVAPVIYLLHRREDLYDEPGQFRPSRFLERDYKHNEFMPFGGGVRRCLGMHLALYELQILLARIATRVELRLCDEEEVRPVRRMVTIAPSGGVRFEVERVGA</sequence>
<dbReference type="InterPro" id="IPR036396">
    <property type="entry name" value="Cyt_P450_sf"/>
</dbReference>
<dbReference type="PRINTS" id="PR00463">
    <property type="entry name" value="EP450I"/>
</dbReference>
<dbReference type="RefSeq" id="WP_141197219.1">
    <property type="nucleotide sequence ID" value="NZ_CP041186.1"/>
</dbReference>
<dbReference type="PANTHER" id="PTHR24305">
    <property type="entry name" value="CYTOCHROME P450"/>
    <property type="match status" value="1"/>
</dbReference>
<evidence type="ECO:0000256" key="3">
    <source>
        <dbReference type="PIRSR" id="PIRSR602401-1"/>
    </source>
</evidence>
<dbReference type="Proteomes" id="UP000315995">
    <property type="component" value="Chromosome"/>
</dbReference>
<dbReference type="AlphaFoldDB" id="A0A4Y6PRT0"/>
<dbReference type="Pfam" id="PF00067">
    <property type="entry name" value="p450"/>
    <property type="match status" value="1"/>
</dbReference>
<protein>
    <submittedName>
        <fullName evidence="5">Cytochrome P450</fullName>
    </submittedName>
</protein>
<dbReference type="InterPro" id="IPR050121">
    <property type="entry name" value="Cytochrome_P450_monoxygenase"/>
</dbReference>
<dbReference type="InterPro" id="IPR017972">
    <property type="entry name" value="Cyt_P450_CS"/>
</dbReference>
<dbReference type="SUPFAM" id="SSF48264">
    <property type="entry name" value="Cytochrome P450"/>
    <property type="match status" value="1"/>
</dbReference>
<comment type="cofactor">
    <cofactor evidence="1 3">
        <name>heme</name>
        <dbReference type="ChEBI" id="CHEBI:30413"/>
    </cofactor>
</comment>
<dbReference type="InterPro" id="IPR002401">
    <property type="entry name" value="Cyt_P450_E_grp-I"/>
</dbReference>
<keyword evidence="3 4" id="KW-0408">Iron</keyword>
<dbReference type="GO" id="GO:0005506">
    <property type="term" value="F:iron ion binding"/>
    <property type="evidence" value="ECO:0007669"/>
    <property type="project" value="InterPro"/>
</dbReference>
<accession>A0A4Y6PRT0</accession>
<dbReference type="PROSITE" id="PS00086">
    <property type="entry name" value="CYTOCHROME_P450"/>
    <property type="match status" value="1"/>
</dbReference>
<dbReference type="GO" id="GO:0004497">
    <property type="term" value="F:monooxygenase activity"/>
    <property type="evidence" value="ECO:0007669"/>
    <property type="project" value="UniProtKB-KW"/>
</dbReference>
<dbReference type="PRINTS" id="PR00385">
    <property type="entry name" value="P450"/>
</dbReference>
<reference evidence="5 6" key="1">
    <citation type="submission" date="2019-06" db="EMBL/GenBank/DDBJ databases">
        <title>Persicimonas caeni gen. nov., sp. nov., a predatory bacterium isolated from solar saltern.</title>
        <authorList>
            <person name="Wang S."/>
        </authorList>
    </citation>
    <scope>NUCLEOTIDE SEQUENCE [LARGE SCALE GENOMIC DNA]</scope>
    <source>
        <strain evidence="5 6">YN101</strain>
    </source>
</reference>
<proteinExistence type="inferred from homology"/>
<accession>A0A5B8Y438</accession>
<feature type="binding site" description="axial binding residue" evidence="3">
    <location>
        <position position="387"/>
    </location>
    <ligand>
        <name>heme</name>
        <dbReference type="ChEBI" id="CHEBI:30413"/>
    </ligand>
    <ligandPart>
        <name>Fe</name>
        <dbReference type="ChEBI" id="CHEBI:18248"/>
    </ligandPart>
</feature>
<evidence type="ECO:0000313" key="6">
    <source>
        <dbReference type="Proteomes" id="UP000315995"/>
    </source>
</evidence>
<dbReference type="CDD" id="cd11053">
    <property type="entry name" value="CYP110-like"/>
    <property type="match status" value="1"/>
</dbReference>
<name>A0A4Y6PRT0_PERCE</name>
<keyword evidence="4" id="KW-0503">Monooxygenase</keyword>
<keyword evidence="3 4" id="KW-0349">Heme</keyword>
<dbReference type="OrthoDB" id="9764248at2"/>
<keyword evidence="6" id="KW-1185">Reference proteome</keyword>
<evidence type="ECO:0000256" key="1">
    <source>
        <dbReference type="ARBA" id="ARBA00001971"/>
    </source>
</evidence>
<evidence type="ECO:0000313" key="5">
    <source>
        <dbReference type="EMBL" id="QDG50727.1"/>
    </source>
</evidence>
<keyword evidence="4" id="KW-0560">Oxidoreductase</keyword>
<dbReference type="PANTHER" id="PTHR24305:SF166">
    <property type="entry name" value="CYTOCHROME P450 12A4, MITOCHONDRIAL-RELATED"/>
    <property type="match status" value="1"/>
</dbReference>
<gene>
    <name evidence="5" type="ORF">FIV42_08285</name>
</gene>
<dbReference type="Gene3D" id="1.10.630.10">
    <property type="entry name" value="Cytochrome P450"/>
    <property type="match status" value="1"/>
</dbReference>